<keyword evidence="2 3" id="KW-0450">Lipoyl</keyword>
<evidence type="ECO:0000256" key="3">
    <source>
        <dbReference type="HAMAP-Rule" id="MF_00272"/>
    </source>
</evidence>
<dbReference type="EMBL" id="JQED01000015">
    <property type="protein sequence ID" value="KGJ93228.1"/>
    <property type="molecule type" value="Genomic_DNA"/>
</dbReference>
<evidence type="ECO:0000259" key="5">
    <source>
        <dbReference type="PROSITE" id="PS50968"/>
    </source>
</evidence>
<comment type="function">
    <text evidence="3">The glycine cleavage system catalyzes the degradation of glycine. The H protein shuttles the methylamine group of glycine from the P protein to the T protein.</text>
</comment>
<protein>
    <recommendedName>
        <fullName evidence="3">Glycine cleavage system H protein</fullName>
    </recommendedName>
</protein>
<dbReference type="AlphaFoldDB" id="A0A099KUA3"/>
<dbReference type="InterPro" id="IPR011053">
    <property type="entry name" value="Single_hybrid_motif"/>
</dbReference>
<dbReference type="Proteomes" id="UP000029843">
    <property type="component" value="Unassembled WGS sequence"/>
</dbReference>
<evidence type="ECO:0000256" key="1">
    <source>
        <dbReference type="ARBA" id="ARBA00009249"/>
    </source>
</evidence>
<name>A0A099KUA3_COLPS</name>
<dbReference type="InterPro" id="IPR000089">
    <property type="entry name" value="Biotin_lipoyl"/>
</dbReference>
<evidence type="ECO:0000313" key="6">
    <source>
        <dbReference type="EMBL" id="KGJ93228.1"/>
    </source>
</evidence>
<dbReference type="PANTHER" id="PTHR11715">
    <property type="entry name" value="GLYCINE CLEAVAGE SYSTEM H PROTEIN"/>
    <property type="match status" value="1"/>
</dbReference>
<dbReference type="Pfam" id="PF01597">
    <property type="entry name" value="GCV_H"/>
    <property type="match status" value="1"/>
</dbReference>
<reference evidence="6 7" key="1">
    <citation type="submission" date="2014-08" db="EMBL/GenBank/DDBJ databases">
        <title>Genomic and Phenotypic Diversity of Colwellia psychrerythraea strains from Disparate Marine Basins.</title>
        <authorList>
            <person name="Techtmann S.M."/>
            <person name="Stelling S.C."/>
            <person name="Utturkar S.M."/>
            <person name="Alshibli N."/>
            <person name="Harris A."/>
            <person name="Brown S.D."/>
            <person name="Hazen T.C."/>
        </authorList>
    </citation>
    <scope>NUCLEOTIDE SEQUENCE [LARGE SCALE GENOMIC DNA]</scope>
    <source>
        <strain evidence="6 7">ND2E</strain>
    </source>
</reference>
<evidence type="ECO:0000256" key="2">
    <source>
        <dbReference type="ARBA" id="ARBA00022823"/>
    </source>
</evidence>
<comment type="similarity">
    <text evidence="1 3">Belongs to the GcvH family.</text>
</comment>
<dbReference type="Gene3D" id="2.40.50.100">
    <property type="match status" value="1"/>
</dbReference>
<dbReference type="NCBIfam" id="TIGR00527">
    <property type="entry name" value="gcvH"/>
    <property type="match status" value="1"/>
</dbReference>
<proteinExistence type="inferred from homology"/>
<organism evidence="6 7">
    <name type="scientific">Colwellia psychrerythraea</name>
    <name type="common">Vibrio psychroerythus</name>
    <dbReference type="NCBI Taxonomy" id="28229"/>
    <lineage>
        <taxon>Bacteria</taxon>
        <taxon>Pseudomonadati</taxon>
        <taxon>Pseudomonadota</taxon>
        <taxon>Gammaproteobacteria</taxon>
        <taxon>Alteromonadales</taxon>
        <taxon>Colwelliaceae</taxon>
        <taxon>Colwellia</taxon>
    </lineage>
</organism>
<dbReference type="GO" id="GO:0005829">
    <property type="term" value="C:cytosol"/>
    <property type="evidence" value="ECO:0007669"/>
    <property type="project" value="TreeGrafter"/>
</dbReference>
<dbReference type="PROSITE" id="PS50968">
    <property type="entry name" value="BIOTINYL_LIPOYL"/>
    <property type="match status" value="1"/>
</dbReference>
<dbReference type="InterPro" id="IPR003016">
    <property type="entry name" value="2-oxoA_DH_lipoyl-BS"/>
</dbReference>
<dbReference type="OrthoDB" id="9796712at2"/>
<dbReference type="SUPFAM" id="SSF51230">
    <property type="entry name" value="Single hybrid motif"/>
    <property type="match status" value="1"/>
</dbReference>
<feature type="domain" description="Lipoyl-binding" evidence="5">
    <location>
        <begin position="24"/>
        <end position="106"/>
    </location>
</feature>
<dbReference type="InterPro" id="IPR017453">
    <property type="entry name" value="GCV_H_sub"/>
</dbReference>
<dbReference type="PANTHER" id="PTHR11715:SF3">
    <property type="entry name" value="GLYCINE CLEAVAGE SYSTEM H PROTEIN-RELATED"/>
    <property type="match status" value="1"/>
</dbReference>
<sequence length="128" mass="13962">MSTVENDYQFAPSHEWVKNNNDGTVTIGISNHAQELLGDVVFIELPEEGDEVTAGEQFTLVESVKAASDVYAPVSGEIIEVNEALEDAPESINQSAFVEGWIAKVKLSEPEQLESLLSYEAYNAGIED</sequence>
<dbReference type="InterPro" id="IPR002930">
    <property type="entry name" value="GCV_H"/>
</dbReference>
<dbReference type="HAMAP" id="MF_00272">
    <property type="entry name" value="GcvH"/>
    <property type="match status" value="1"/>
</dbReference>
<feature type="modified residue" description="N6-lipoyllysine" evidence="3 4">
    <location>
        <position position="65"/>
    </location>
</feature>
<dbReference type="CDD" id="cd06848">
    <property type="entry name" value="GCS_H"/>
    <property type="match status" value="1"/>
</dbReference>
<dbReference type="InterPro" id="IPR033753">
    <property type="entry name" value="GCV_H/Fam206"/>
</dbReference>
<comment type="subunit">
    <text evidence="3">The glycine cleavage system is composed of four proteins: P, T, L and H.</text>
</comment>
<evidence type="ECO:0000313" key="7">
    <source>
        <dbReference type="Proteomes" id="UP000029843"/>
    </source>
</evidence>
<dbReference type="GO" id="GO:0005960">
    <property type="term" value="C:glycine cleavage complex"/>
    <property type="evidence" value="ECO:0007669"/>
    <property type="project" value="InterPro"/>
</dbReference>
<dbReference type="GO" id="GO:0009249">
    <property type="term" value="P:protein lipoylation"/>
    <property type="evidence" value="ECO:0007669"/>
    <property type="project" value="TreeGrafter"/>
</dbReference>
<dbReference type="RefSeq" id="WP_033093426.1">
    <property type="nucleotide sequence ID" value="NZ_JQED01000015.1"/>
</dbReference>
<dbReference type="GO" id="GO:0019464">
    <property type="term" value="P:glycine decarboxylation via glycine cleavage system"/>
    <property type="evidence" value="ECO:0007669"/>
    <property type="project" value="UniProtKB-UniRule"/>
</dbReference>
<evidence type="ECO:0000256" key="4">
    <source>
        <dbReference type="PIRSR" id="PIRSR617453-50"/>
    </source>
</evidence>
<dbReference type="NCBIfam" id="NF002270">
    <property type="entry name" value="PRK01202.1"/>
    <property type="match status" value="1"/>
</dbReference>
<comment type="caution">
    <text evidence="6">The sequence shown here is derived from an EMBL/GenBank/DDBJ whole genome shotgun (WGS) entry which is preliminary data.</text>
</comment>
<gene>
    <name evidence="3" type="primary">gcvH</name>
    <name evidence="6" type="ORF">ND2E_2694</name>
</gene>
<comment type="cofactor">
    <cofactor evidence="3">
        <name>(R)-lipoate</name>
        <dbReference type="ChEBI" id="CHEBI:83088"/>
    </cofactor>
    <text evidence="3">Binds 1 lipoyl cofactor covalently.</text>
</comment>
<accession>A0A099KUA3</accession>
<dbReference type="PATRIC" id="fig|28229.4.peg.1730"/>
<dbReference type="PROSITE" id="PS00189">
    <property type="entry name" value="LIPOYL"/>
    <property type="match status" value="1"/>
</dbReference>